<proteinExistence type="predicted"/>
<dbReference type="AlphaFoldDB" id="A0A0H4KJM9"/>
<reference evidence="1 2" key="1">
    <citation type="journal article" date="2015" name="PLoS ONE">
        <title>Genome Sequence of Bacillus endophyticus and Analysis of Its Companion Mechanism in the Ketogulonigenium vulgare-Bacillus Strain Consortium.</title>
        <authorList>
            <person name="Jia N."/>
            <person name="Du J."/>
            <person name="Ding M.Z."/>
            <person name="Gao F."/>
            <person name="Yuan Y.J."/>
        </authorList>
    </citation>
    <scope>NUCLEOTIDE SEQUENCE [LARGE SCALE GENOMIC DNA]</scope>
    <source>
        <strain evidence="1 2">Hbe603</strain>
    </source>
</reference>
<dbReference type="EMBL" id="CP011974">
    <property type="protein sequence ID" value="AKO93046.1"/>
    <property type="molecule type" value="Genomic_DNA"/>
</dbReference>
<reference evidence="2" key="2">
    <citation type="submission" date="2015-06" db="EMBL/GenBank/DDBJ databases">
        <title>Genome Sequence of Bacillus endophyticus and Analysis of its Companion Mechanism in the Ketogulonigenium vulgare-Bacillus strain Consortium.</title>
        <authorList>
            <person name="Jia N."/>
            <person name="Du J."/>
            <person name="Ding M.-Z."/>
            <person name="Gao F."/>
            <person name="Yuan Y.-J."/>
        </authorList>
    </citation>
    <scope>NUCLEOTIDE SEQUENCE [LARGE SCALE GENOMIC DNA]</scope>
    <source>
        <strain evidence="2">Hbe603</strain>
    </source>
</reference>
<dbReference type="Proteomes" id="UP000036202">
    <property type="component" value="Chromosome"/>
</dbReference>
<dbReference type="PATRIC" id="fig|135735.6.peg.2903"/>
<sequence length="182" mass="21726">MKILSKFNSNEFSISSKFNSNYLTPIIKNLLFKAKREWDDYDEVYHCCRLIEEVRTSKHMNMDFHIMKRDGEHLGIALVNRGLLDLNIFFKEPIQVKENIQDILILNYFHICHEGRGNGEKWLRDVIIPYYRNKRYRAIYMKSSHPRAFSMYTRLGSEIGGYISYSDNKLFKREGKVFKIPL</sequence>
<name>A0A0H4KJM9_9BACI</name>
<evidence type="ECO:0000313" key="2">
    <source>
        <dbReference type="Proteomes" id="UP000036202"/>
    </source>
</evidence>
<keyword evidence="2" id="KW-1185">Reference proteome</keyword>
<organism evidence="1 2">
    <name type="scientific">Priestia filamentosa</name>
    <dbReference type="NCBI Taxonomy" id="1402861"/>
    <lineage>
        <taxon>Bacteria</taxon>
        <taxon>Bacillati</taxon>
        <taxon>Bacillota</taxon>
        <taxon>Bacilli</taxon>
        <taxon>Bacillales</taxon>
        <taxon>Bacillaceae</taxon>
        <taxon>Priestia</taxon>
    </lineage>
</organism>
<evidence type="ECO:0000313" key="1">
    <source>
        <dbReference type="EMBL" id="AKO93046.1"/>
    </source>
</evidence>
<accession>A0A0H4KJM9</accession>
<gene>
    <name evidence="1" type="ORF">BEH_13725</name>
</gene>
<dbReference type="OrthoDB" id="1433019at2"/>
<protein>
    <submittedName>
        <fullName evidence="1">Uncharacterized protein</fullName>
    </submittedName>
</protein>
<dbReference type="RefSeq" id="WP_040061396.1">
    <property type="nucleotide sequence ID" value="NZ_CP011974.1"/>
</dbReference>
<dbReference type="KEGG" id="beo:BEH_13725"/>